<accession>A0A1L8CFR6</accession>
<dbReference type="InterPro" id="IPR027417">
    <property type="entry name" value="P-loop_NTPase"/>
</dbReference>
<dbReference type="GO" id="GO:0016887">
    <property type="term" value="F:ATP hydrolysis activity"/>
    <property type="evidence" value="ECO:0007669"/>
    <property type="project" value="InterPro"/>
</dbReference>
<evidence type="ECO:0000256" key="1">
    <source>
        <dbReference type="ARBA" id="ARBA00022448"/>
    </source>
</evidence>
<sequence>MNSVEIKNVDFSFKDHAVFKNLSLEVSEGSIIGIIGPNGIGKSVLFKLIAGLILPDKGSITVNGKDLLRIAFPDDFGALIEEPGFIGRLSGYDNLKMLSSIQGKIGDEEIDEALKTVGLWENKDVSVKNYSLGMKKKLGIAQAIMEKPRLIILDEPMNALDDQSVQKMRVLFKKFSTENNVTIIIASHNMDDINVLSDNIYKISDFNVQRI</sequence>
<comment type="caution">
    <text evidence="5">The sequence shown here is derived from an EMBL/GenBank/DDBJ whole genome shotgun (WGS) entry which is preliminary data.</text>
</comment>
<keyword evidence="3 5" id="KW-0067">ATP-binding</keyword>
<keyword evidence="2" id="KW-0547">Nucleotide-binding</keyword>
<dbReference type="PANTHER" id="PTHR42939">
    <property type="entry name" value="ABC TRANSPORTER ATP-BINDING PROTEIN ALBC-RELATED"/>
    <property type="match status" value="1"/>
</dbReference>
<organism evidence="5 6">
    <name type="scientific">Apilactobacillus kunkeei</name>
    <dbReference type="NCBI Taxonomy" id="148814"/>
    <lineage>
        <taxon>Bacteria</taxon>
        <taxon>Bacillati</taxon>
        <taxon>Bacillota</taxon>
        <taxon>Bacilli</taxon>
        <taxon>Lactobacillales</taxon>
        <taxon>Lactobacillaceae</taxon>
        <taxon>Apilactobacillus</taxon>
    </lineage>
</organism>
<dbReference type="InterPro" id="IPR051782">
    <property type="entry name" value="ABC_Transporter_VariousFunc"/>
</dbReference>
<dbReference type="SMART" id="SM00382">
    <property type="entry name" value="AAA"/>
    <property type="match status" value="1"/>
</dbReference>
<dbReference type="InterPro" id="IPR003439">
    <property type="entry name" value="ABC_transporter-like_ATP-bd"/>
</dbReference>
<evidence type="ECO:0000256" key="2">
    <source>
        <dbReference type="ARBA" id="ARBA00022741"/>
    </source>
</evidence>
<gene>
    <name evidence="5" type="ORF">FF306_00121</name>
</gene>
<evidence type="ECO:0000259" key="4">
    <source>
        <dbReference type="PROSITE" id="PS50893"/>
    </source>
</evidence>
<protein>
    <submittedName>
        <fullName evidence="5">ABC transporter ATP-binding protein</fullName>
    </submittedName>
</protein>
<dbReference type="RefSeq" id="WP_094750398.1">
    <property type="nucleotide sequence ID" value="NZ_BDDX01000001.1"/>
</dbReference>
<dbReference type="GO" id="GO:0005524">
    <property type="term" value="F:ATP binding"/>
    <property type="evidence" value="ECO:0007669"/>
    <property type="project" value="UniProtKB-KW"/>
</dbReference>
<dbReference type="EMBL" id="BDDX01000001">
    <property type="protein sequence ID" value="GAT90030.1"/>
    <property type="molecule type" value="Genomic_DNA"/>
</dbReference>
<dbReference type="SUPFAM" id="SSF52540">
    <property type="entry name" value="P-loop containing nucleoside triphosphate hydrolases"/>
    <property type="match status" value="1"/>
</dbReference>
<dbReference type="InterPro" id="IPR017871">
    <property type="entry name" value="ABC_transporter-like_CS"/>
</dbReference>
<evidence type="ECO:0000256" key="3">
    <source>
        <dbReference type="ARBA" id="ARBA00022840"/>
    </source>
</evidence>
<name>A0A1L8CFR6_9LACO</name>
<reference evidence="5 6" key="1">
    <citation type="journal article" date="2016" name="Syst. Appl. Microbiol.">
        <title>Genomic characterization of a fructophilic bee symbiont Lactobacillus kunkeei reveals its niche-specific adaptation.</title>
        <authorList>
            <person name="Maeno S."/>
            <person name="Tanizawa Y."/>
            <person name="Kanesaki Y."/>
            <person name="Kubota E."/>
            <person name="Kumar H."/>
            <person name="Dicks L."/>
            <person name="Salminen S."/>
            <person name="Nakagawa J."/>
            <person name="Arita M."/>
            <person name="Endo A."/>
        </authorList>
    </citation>
    <scope>NUCLEOTIDE SEQUENCE [LARGE SCALE GENOMIC DNA]</scope>
    <source>
        <strain evidence="5 6">FF30-6</strain>
    </source>
</reference>
<dbReference type="AlphaFoldDB" id="A0A1L8CFR6"/>
<dbReference type="InterPro" id="IPR003593">
    <property type="entry name" value="AAA+_ATPase"/>
</dbReference>
<keyword evidence="1" id="KW-0813">Transport</keyword>
<dbReference type="PROSITE" id="PS00211">
    <property type="entry name" value="ABC_TRANSPORTER_1"/>
    <property type="match status" value="1"/>
</dbReference>
<evidence type="ECO:0000313" key="5">
    <source>
        <dbReference type="EMBL" id="GAT90030.1"/>
    </source>
</evidence>
<dbReference type="Proteomes" id="UP000186588">
    <property type="component" value="Unassembled WGS sequence"/>
</dbReference>
<evidence type="ECO:0000313" key="6">
    <source>
        <dbReference type="Proteomes" id="UP000186588"/>
    </source>
</evidence>
<proteinExistence type="predicted"/>
<dbReference type="PROSITE" id="PS50893">
    <property type="entry name" value="ABC_TRANSPORTER_2"/>
    <property type="match status" value="1"/>
</dbReference>
<dbReference type="Pfam" id="PF00005">
    <property type="entry name" value="ABC_tran"/>
    <property type="match status" value="1"/>
</dbReference>
<feature type="domain" description="ABC transporter" evidence="4">
    <location>
        <begin position="4"/>
        <end position="211"/>
    </location>
</feature>
<dbReference type="PANTHER" id="PTHR42939:SF1">
    <property type="entry name" value="ABC TRANSPORTER ATP-BINDING PROTEIN ALBC-RELATED"/>
    <property type="match status" value="1"/>
</dbReference>
<dbReference type="Gene3D" id="3.40.50.300">
    <property type="entry name" value="P-loop containing nucleotide triphosphate hydrolases"/>
    <property type="match status" value="1"/>
</dbReference>